<proteinExistence type="predicted"/>
<gene>
    <name evidence="1" type="ORF">Cenrod_0848</name>
</gene>
<dbReference type="Pfam" id="PF09826">
    <property type="entry name" value="Beta_propel"/>
    <property type="match status" value="1"/>
</dbReference>
<evidence type="ECO:0000313" key="2">
    <source>
        <dbReference type="Proteomes" id="UP000017184"/>
    </source>
</evidence>
<evidence type="ECO:0000313" key="1">
    <source>
        <dbReference type="EMBL" id="AGX86952.1"/>
    </source>
</evidence>
<dbReference type="STRING" id="946483.Cenrod_0848"/>
<dbReference type="EMBL" id="CP004885">
    <property type="protein sequence ID" value="AGX86952.1"/>
    <property type="molecule type" value="Genomic_DNA"/>
</dbReference>
<dbReference type="KEGG" id="cbx:Cenrod_0848"/>
<dbReference type="HOGENOM" id="CLU_015706_2_0_4"/>
<name>U5N6F7_9BURK</name>
<dbReference type="eggNOG" id="COG4880">
    <property type="taxonomic scope" value="Bacteria"/>
</dbReference>
<organism evidence="1 2">
    <name type="scientific">Candidatus Symbiobacter mobilis CR</name>
    <dbReference type="NCBI Taxonomy" id="946483"/>
    <lineage>
        <taxon>Bacteria</taxon>
        <taxon>Pseudomonadati</taxon>
        <taxon>Pseudomonadota</taxon>
        <taxon>Betaproteobacteria</taxon>
        <taxon>Burkholderiales</taxon>
        <taxon>Comamonadaceae</taxon>
    </lineage>
</organism>
<reference evidence="1 2" key="1">
    <citation type="journal article" date="2013" name="Genome Biol.">
        <title>Genomic analysis reveals key aspects of prokaryotic symbiosis in the phototrophic consortium "Chlorochromatium aggregatum".</title>
        <authorList>
            <person name="Liu Z."/>
            <person name="Muller J."/>
            <person name="Li T."/>
            <person name="Alvey R.M."/>
            <person name="Vogl K."/>
            <person name="Frigaard N.U."/>
            <person name="Rockwell N.C."/>
            <person name="Boyd E.S."/>
            <person name="Tomsho L.P."/>
            <person name="Schuster S.C."/>
            <person name="Henke P."/>
            <person name="Rohde M."/>
            <person name="Overmann J."/>
            <person name="Bryant D.A."/>
        </authorList>
    </citation>
    <scope>NUCLEOTIDE SEQUENCE [LARGE SCALE GENOMIC DNA]</scope>
    <source>
        <strain evidence="1">CR</strain>
    </source>
</reference>
<keyword evidence="2" id="KW-1185">Reference proteome</keyword>
<dbReference type="Proteomes" id="UP000017184">
    <property type="component" value="Chromosome"/>
</dbReference>
<sequence length="701" mass="75772">MTGSRGQYWQGAWRGVVVAFLWMLAGCGGGDTTTLAPEDDPSQHGDVVAAQNPWSLRQATGDTFTTQLRTALGQDSVQYQNKYLALDAVAEAAPTTAGAAAFSETTVQEIGVDELDVVKSDGVDVYSLDPDSSAGTTRSLLRRHRFDAAAADASLLKIDTLTLPFSKDVRGLGIYLDTERKQLIALAAGDGGGYDRWFTPAAWTQGGTELAFIDVSDPTTMRLLGVQHISAQWVGSRRVGSTLYLVLRNTATVPGLDASWQESVKAENEDVLQALDPKDVLPTIAMDGGTPTALVDPESCLVQPDNGTPSADIVTIAAIDVANAGSRHAARCFLGGTEAFYLSTQSIYLATTRTPYAFSGRFIAYAGKTSTDIHKFALDGLQIAYRGSGNVPGHLGFDPNRKSFRLGEHEGSLRVVTQTEQVFRGWVGLAMADATTASDASTTADAADAAEEESPGHLSILQERSGSLVVVGELPNAARPAPLGKSGEQLYASRFLGMRGYLVTYRLTDPLYVLDLSDPTDPYIAGELHVEGYSDYLFPLTDTLLLGVGKDAVVTENQDTSDGRFAWYQGVKLSLIDLRDPANPKEAARHIIGQRGTNATVLHDHHGIALLRVGQTVRVALPVQVHETPSTWATGAPNDYYDFTRNELHRYDIDLAKPDLQPRVPMQSVVEGMRDTSSDRAQLWNEQVHYYQNGDWSSQPW</sequence>
<dbReference type="AlphaFoldDB" id="U5N6F7"/>
<protein>
    <submittedName>
        <fullName evidence="1">Extracellular protein</fullName>
    </submittedName>
</protein>
<dbReference type="PATRIC" id="fig|946483.4.peg.850"/>
<dbReference type="OrthoDB" id="9778998at2"/>
<dbReference type="RefSeq" id="WP_022771772.1">
    <property type="nucleotide sequence ID" value="NC_022576.1"/>
</dbReference>
<dbReference type="PROSITE" id="PS51257">
    <property type="entry name" value="PROKAR_LIPOPROTEIN"/>
    <property type="match status" value="1"/>
</dbReference>
<accession>U5N6F7</accession>
<dbReference type="InterPro" id="IPR019198">
    <property type="entry name" value="Beta_propeller_containing"/>
</dbReference>